<accession>A0A5E7Y396</accession>
<name>A0A5E7Y396_9SPHN</name>
<reference evidence="1 2" key="1">
    <citation type="submission" date="2019-09" db="EMBL/GenBank/DDBJ databases">
        <authorList>
            <person name="Dittami M. S."/>
        </authorList>
    </citation>
    <scope>NUCLEOTIDE SEQUENCE [LARGE SCALE GENOMIC DNA]</scope>
    <source>
        <strain evidence="1">SPHINGO391</strain>
    </source>
</reference>
<evidence type="ECO:0000313" key="2">
    <source>
        <dbReference type="Proteomes" id="UP000326857"/>
    </source>
</evidence>
<dbReference type="EMBL" id="CABVLI010000028">
    <property type="protein sequence ID" value="VVS99883.1"/>
    <property type="molecule type" value="Genomic_DNA"/>
</dbReference>
<dbReference type="Proteomes" id="UP000326857">
    <property type="component" value="Unassembled WGS sequence"/>
</dbReference>
<dbReference type="SUPFAM" id="SSF52141">
    <property type="entry name" value="Uracil-DNA glycosylase-like"/>
    <property type="match status" value="1"/>
</dbReference>
<dbReference type="AlphaFoldDB" id="A0A5E7Y396"/>
<dbReference type="InterPro" id="IPR036895">
    <property type="entry name" value="Uracil-DNA_glycosylase-like_sf"/>
</dbReference>
<proteinExistence type="predicted"/>
<protein>
    <submittedName>
        <fullName evidence="1">Uncharacterized protein</fullName>
    </submittedName>
</protein>
<gene>
    <name evidence="1" type="ORF">SPHINGO391_340003</name>
</gene>
<evidence type="ECO:0000313" key="1">
    <source>
        <dbReference type="EMBL" id="VVS99883.1"/>
    </source>
</evidence>
<sequence>MNGPTLLPTTPAYHPGPLGVRTAFVLAVPGSKERDATRPAAGDTGDNLDRILVHLHRHDPAAFPSTRRYDYRIVNAWETIMFGTDSMPDLTDVCKSDNVARLAEQLAGIATIVALSVPAIAGVEGASIHPTYRHTVHPSMRGLNNYYSGLGNDREGRQRRVEERCQRYADEVIVSKADQRTATRCRGF</sequence>
<organism evidence="1 2">
    <name type="scientific">Sphingomonas aurantiaca</name>
    <dbReference type="NCBI Taxonomy" id="185949"/>
    <lineage>
        <taxon>Bacteria</taxon>
        <taxon>Pseudomonadati</taxon>
        <taxon>Pseudomonadota</taxon>
        <taxon>Alphaproteobacteria</taxon>
        <taxon>Sphingomonadales</taxon>
        <taxon>Sphingomonadaceae</taxon>
        <taxon>Sphingomonas</taxon>
    </lineage>
</organism>